<organism evidence="1 2">
    <name type="scientific">Aspergillus cristatus</name>
    <name type="common">Chinese Fuzhuan brick tea-fermentation fungus</name>
    <name type="synonym">Eurotium cristatum</name>
    <dbReference type="NCBI Taxonomy" id="573508"/>
    <lineage>
        <taxon>Eukaryota</taxon>
        <taxon>Fungi</taxon>
        <taxon>Dikarya</taxon>
        <taxon>Ascomycota</taxon>
        <taxon>Pezizomycotina</taxon>
        <taxon>Eurotiomycetes</taxon>
        <taxon>Eurotiomycetidae</taxon>
        <taxon>Eurotiales</taxon>
        <taxon>Aspergillaceae</taxon>
        <taxon>Aspergillus</taxon>
        <taxon>Aspergillus subgen. Aspergillus</taxon>
    </lineage>
</organism>
<evidence type="ECO:0000313" key="1">
    <source>
        <dbReference type="EMBL" id="ODM15502.1"/>
    </source>
</evidence>
<keyword evidence="2" id="KW-1185">Reference proteome</keyword>
<comment type="caution">
    <text evidence="1">The sequence shown here is derived from an EMBL/GenBank/DDBJ whole genome shotgun (WGS) entry which is preliminary data.</text>
</comment>
<dbReference type="OrthoDB" id="4526849at2759"/>
<proteinExistence type="predicted"/>
<name>A0A1E3B3H6_ASPCR</name>
<reference evidence="1 2" key="1">
    <citation type="journal article" date="2016" name="BMC Genomics">
        <title>Comparative genomic and transcriptomic analyses of the Fuzhuan brick tea-fermentation fungus Aspergillus cristatus.</title>
        <authorList>
            <person name="Ge Y."/>
            <person name="Wang Y."/>
            <person name="Liu Y."/>
            <person name="Tan Y."/>
            <person name="Ren X."/>
            <person name="Zhang X."/>
            <person name="Hyde K.D."/>
            <person name="Liu Y."/>
            <person name="Liu Z."/>
        </authorList>
    </citation>
    <scope>NUCLEOTIDE SEQUENCE [LARGE SCALE GENOMIC DNA]</scope>
    <source>
        <strain evidence="1 2">GZAAS20.1005</strain>
    </source>
</reference>
<protein>
    <submittedName>
        <fullName evidence="1">Uncharacterized protein</fullName>
    </submittedName>
</protein>
<dbReference type="AlphaFoldDB" id="A0A1E3B3H6"/>
<dbReference type="Proteomes" id="UP000094569">
    <property type="component" value="Unassembled WGS sequence"/>
</dbReference>
<accession>A0A1E3B3H6</accession>
<evidence type="ECO:0000313" key="2">
    <source>
        <dbReference type="Proteomes" id="UP000094569"/>
    </source>
</evidence>
<dbReference type="VEuPathDB" id="FungiDB:SI65_09105"/>
<dbReference type="EMBL" id="JXNT01000016">
    <property type="protein sequence ID" value="ODM15502.1"/>
    <property type="molecule type" value="Genomic_DNA"/>
</dbReference>
<gene>
    <name evidence="1" type="ORF">SI65_09105</name>
</gene>
<sequence>MHFVPTISEITESRLNGSLVDLPSEPSDLTKKDLYVSGSRWGQTHLKALRVQLIEPVSPERIFPCQFLPPSDDPGTQHDCSYARKASEDTLKDWYLVAPEFVHNRFASLFGDLATKYSKSGRYGVVPVAKRRHAAGQYVRAGEEEHCCEDILGQEFVELLGQVMTQNRHVSEDDGWVDQEAFVVNIHGTRLKITAARFEGEYLAVVNSNTMPVSLTQWVRRTYALDLRRVEGRIEVLRWLLGLVQYLYSGQAEIALLKKVLRWGHATTAARYTVSKTKRRRGRVEFAAASLGSPGVSSFAVAYRSG</sequence>